<dbReference type="GO" id="GO:0006749">
    <property type="term" value="P:glutathione metabolic process"/>
    <property type="evidence" value="ECO:0007669"/>
    <property type="project" value="TreeGrafter"/>
</dbReference>
<dbReference type="PIRSF" id="PIRSF006386">
    <property type="entry name" value="HCCAis_GSTk"/>
    <property type="match status" value="1"/>
</dbReference>
<keyword evidence="5" id="KW-1185">Reference proteome</keyword>
<dbReference type="STRING" id="1229727.Ga0080559_TMP4917"/>
<evidence type="ECO:0000313" key="4">
    <source>
        <dbReference type="EMBL" id="APX25713.1"/>
    </source>
</evidence>
<dbReference type="Pfam" id="PF01323">
    <property type="entry name" value="DSBA"/>
    <property type="match status" value="1"/>
</dbReference>
<evidence type="ECO:0000256" key="1">
    <source>
        <dbReference type="PIRNR" id="PIRNR006386"/>
    </source>
</evidence>
<dbReference type="RefSeq" id="WP_076625181.1">
    <property type="nucleotide sequence ID" value="NZ_BMEW01000002.1"/>
</dbReference>
<keyword evidence="1 4" id="KW-0413">Isomerase</keyword>
<dbReference type="Gene3D" id="3.40.30.10">
    <property type="entry name" value="Glutaredoxin"/>
    <property type="match status" value="1"/>
</dbReference>
<dbReference type="Proteomes" id="UP000186559">
    <property type="component" value="Chromosome"/>
</dbReference>
<protein>
    <recommendedName>
        <fullName evidence="1">2-hydroxychromene-2-carboxylate isomerase</fullName>
        <ecNumber evidence="1">5.99.1.4</ecNumber>
    </recommendedName>
</protein>
<reference evidence="4 5" key="1">
    <citation type="submission" date="2016-03" db="EMBL/GenBank/DDBJ databases">
        <title>Deep-sea bacteria in the southern Pacific.</title>
        <authorList>
            <person name="Tang K."/>
        </authorList>
    </citation>
    <scope>NUCLEOTIDE SEQUENCE [LARGE SCALE GENOMIC DNA]</scope>
    <source>
        <strain evidence="4 5">JLT2016</strain>
    </source>
</reference>
<dbReference type="KEGG" id="tpro:Ga0080559_TMP4917"/>
<dbReference type="GO" id="GO:0004364">
    <property type="term" value="F:glutathione transferase activity"/>
    <property type="evidence" value="ECO:0007669"/>
    <property type="project" value="TreeGrafter"/>
</dbReference>
<name>A0A1U7DC58_9RHOB</name>
<dbReference type="GO" id="GO:0018845">
    <property type="term" value="F:2-hydroxychromene-2-carboxylate isomerase activity"/>
    <property type="evidence" value="ECO:0007669"/>
    <property type="project" value="UniProtKB-UniRule"/>
</dbReference>
<gene>
    <name evidence="4" type="ORF">Ga0080559_TMP4917</name>
</gene>
<dbReference type="InterPro" id="IPR051924">
    <property type="entry name" value="GST_Kappa/NadH"/>
</dbReference>
<organism evidence="4 5">
    <name type="scientific">Salipiger profundus</name>
    <dbReference type="NCBI Taxonomy" id="1229727"/>
    <lineage>
        <taxon>Bacteria</taxon>
        <taxon>Pseudomonadati</taxon>
        <taxon>Pseudomonadota</taxon>
        <taxon>Alphaproteobacteria</taxon>
        <taxon>Rhodobacterales</taxon>
        <taxon>Roseobacteraceae</taxon>
        <taxon>Salipiger</taxon>
    </lineage>
</organism>
<dbReference type="InterPro" id="IPR036249">
    <property type="entry name" value="Thioredoxin-like_sf"/>
</dbReference>
<comment type="catalytic activity">
    <reaction evidence="1">
        <text>2-hydroxychromene-2-carboxylate = (3E)-4-(2-hydroxyphenyl)-2-oxobut-3-enoate</text>
        <dbReference type="Rhea" id="RHEA:27401"/>
        <dbReference type="ChEBI" id="CHEBI:59350"/>
        <dbReference type="ChEBI" id="CHEBI:59353"/>
        <dbReference type="EC" id="5.99.1.4"/>
    </reaction>
</comment>
<proteinExistence type="inferred from homology"/>
<sequence>MSVIDYYFAPISGYAYLGHQALMDLAREAGAQVSFRPVDMGRVQKEAGLRRPFDETSTSEDRIADRAAWAQRRGLRISPVPMHHPADPRLSCRVILAAGQLGLDQGEVTAAILRGVWAEGRNVADPGDLCEALNQIDMPALEILRRAETEAMRDAADDLNRDAIEKRILHSPTYVVGGTRIDGQEHIDRLRDVLGRAAA</sequence>
<comment type="similarity">
    <text evidence="1">Belongs to the GST superfamily. NadH family.</text>
</comment>
<evidence type="ECO:0000256" key="2">
    <source>
        <dbReference type="PIRSR" id="PIRSR006386-1"/>
    </source>
</evidence>
<dbReference type="GO" id="GO:0004602">
    <property type="term" value="F:glutathione peroxidase activity"/>
    <property type="evidence" value="ECO:0007669"/>
    <property type="project" value="TreeGrafter"/>
</dbReference>
<dbReference type="PANTHER" id="PTHR42943">
    <property type="entry name" value="GLUTATHIONE S-TRANSFERASE KAPPA"/>
    <property type="match status" value="1"/>
</dbReference>
<dbReference type="AlphaFoldDB" id="A0A1U7DC58"/>
<dbReference type="EMBL" id="CP014796">
    <property type="protein sequence ID" value="APX25713.1"/>
    <property type="molecule type" value="Genomic_DNA"/>
</dbReference>
<dbReference type="InterPro" id="IPR014440">
    <property type="entry name" value="HCCAis_GSTk"/>
</dbReference>
<feature type="active site" description="Nucleophile" evidence="2">
    <location>
        <position position="12"/>
    </location>
</feature>
<evidence type="ECO:0000313" key="5">
    <source>
        <dbReference type="Proteomes" id="UP000186559"/>
    </source>
</evidence>
<evidence type="ECO:0000259" key="3">
    <source>
        <dbReference type="Pfam" id="PF01323"/>
    </source>
</evidence>
<accession>A0A1U7DC58</accession>
<dbReference type="PANTHER" id="PTHR42943:SF13">
    <property type="entry name" value="GLUTATHIONE S-TRANSFERASE KAPPA-RELATED"/>
    <property type="match status" value="1"/>
</dbReference>
<feature type="domain" description="DSBA-like thioredoxin" evidence="3">
    <location>
        <begin position="3"/>
        <end position="194"/>
    </location>
</feature>
<dbReference type="SUPFAM" id="SSF52833">
    <property type="entry name" value="Thioredoxin-like"/>
    <property type="match status" value="1"/>
</dbReference>
<dbReference type="EC" id="5.99.1.4" evidence="1"/>
<dbReference type="InterPro" id="IPR001853">
    <property type="entry name" value="DSBA-like_thioredoxin_dom"/>
</dbReference>